<name>A0ACC2VKD8_9TREE</name>
<gene>
    <name evidence="1" type="ORF">QFC21_003869</name>
</gene>
<sequence length="550" mass="59767">MASELTLPGLFTTLSPSRSSSSANAVTIPGKNPLHLSYPELASYVTDFGKQLKNVGVSGGDVVSMSLANGLEFVGGFLSTGSIRAVSAPLNPAYSQAEISFYLKDTQSTVLLIAEFPPDQEPATIKAGRECQVKVVTVSVDPTSRVQLEVVYDPKKSGKSVGMVANANQSDGNDKVLEQDVALVLHTSGTTGKPKAVPLTHLNLLTTMRNICNTYEFTPKDRGLLVMPLFHGSSVAIPPKFSAHTFWRDFTTEKCNWYTAVPTIHSILLVTPHPNPLPHIRFIRSCSSSLSPTVFHNLESTFKAPVLEAYAMSEAAHAMCGSPLPKNGPRYPGSVGKPQGVELTIRSAEDGKELPQGKSGEVCIRGKNVMLGYVNNEKANKEGFWDGGARGRWFRTGDEGYLTEEGYLVLTGRLKEVSLRSKAIKVARADMAWRILQLINRGGEKISPIELDSALLSLDGVAEAVAFGVEDPKYGEKVWAAVVPKSGTSLDEKTLKRALESKVAKLPPYQSSQFKIPERIIFTQAIPKHVRDQFVKEEAEKSQAKRQAKL</sequence>
<dbReference type="EMBL" id="JASBWT010000012">
    <property type="protein sequence ID" value="KAJ9099865.1"/>
    <property type="molecule type" value="Genomic_DNA"/>
</dbReference>
<accession>A0ACC2VKD8</accession>
<dbReference type="Proteomes" id="UP001227268">
    <property type="component" value="Unassembled WGS sequence"/>
</dbReference>
<organism evidence="1 2">
    <name type="scientific">Naganishia friedmannii</name>
    <dbReference type="NCBI Taxonomy" id="89922"/>
    <lineage>
        <taxon>Eukaryota</taxon>
        <taxon>Fungi</taxon>
        <taxon>Dikarya</taxon>
        <taxon>Basidiomycota</taxon>
        <taxon>Agaricomycotina</taxon>
        <taxon>Tremellomycetes</taxon>
        <taxon>Filobasidiales</taxon>
        <taxon>Filobasidiaceae</taxon>
        <taxon>Naganishia</taxon>
    </lineage>
</organism>
<keyword evidence="2" id="KW-1185">Reference proteome</keyword>
<protein>
    <submittedName>
        <fullName evidence="1">Uncharacterized protein</fullName>
    </submittedName>
</protein>
<evidence type="ECO:0000313" key="1">
    <source>
        <dbReference type="EMBL" id="KAJ9099865.1"/>
    </source>
</evidence>
<comment type="caution">
    <text evidence="1">The sequence shown here is derived from an EMBL/GenBank/DDBJ whole genome shotgun (WGS) entry which is preliminary data.</text>
</comment>
<proteinExistence type="predicted"/>
<reference evidence="1" key="1">
    <citation type="submission" date="2023-04" db="EMBL/GenBank/DDBJ databases">
        <title>Draft Genome sequencing of Naganishia species isolated from polar environments using Oxford Nanopore Technology.</title>
        <authorList>
            <person name="Leo P."/>
            <person name="Venkateswaran K."/>
        </authorList>
    </citation>
    <scope>NUCLEOTIDE SEQUENCE</scope>
    <source>
        <strain evidence="1">MNA-CCFEE 5423</strain>
    </source>
</reference>
<evidence type="ECO:0000313" key="2">
    <source>
        <dbReference type="Proteomes" id="UP001227268"/>
    </source>
</evidence>